<accession>A0A2K8MGX0</accession>
<evidence type="ECO:0000313" key="5">
    <source>
        <dbReference type="Proteomes" id="UP000229081"/>
    </source>
</evidence>
<organism evidence="4 5">
    <name type="scientific">Sphingomonas psychrotolerans</name>
    <dbReference type="NCBI Taxonomy" id="1327635"/>
    <lineage>
        <taxon>Bacteria</taxon>
        <taxon>Pseudomonadati</taxon>
        <taxon>Pseudomonadota</taxon>
        <taxon>Alphaproteobacteria</taxon>
        <taxon>Sphingomonadales</taxon>
        <taxon>Sphingomonadaceae</taxon>
        <taxon>Sphingomonas</taxon>
    </lineage>
</organism>
<dbReference type="Pfam" id="PF13505">
    <property type="entry name" value="OMP_b-brl"/>
    <property type="match status" value="1"/>
</dbReference>
<name>A0A2K8MGX0_9SPHN</name>
<feature type="chain" id="PRO_5014752398" description="Outer membrane protein beta-barrel domain-containing protein" evidence="2">
    <location>
        <begin position="21"/>
        <end position="183"/>
    </location>
</feature>
<dbReference type="AlphaFoldDB" id="A0A2K8MGX0"/>
<dbReference type="InterPro" id="IPR027385">
    <property type="entry name" value="Beta-barrel_OMP"/>
</dbReference>
<evidence type="ECO:0000256" key="2">
    <source>
        <dbReference type="SAM" id="SignalP"/>
    </source>
</evidence>
<keyword evidence="1 2" id="KW-0732">Signal</keyword>
<dbReference type="Gene3D" id="2.40.160.20">
    <property type="match status" value="1"/>
</dbReference>
<keyword evidence="5" id="KW-1185">Reference proteome</keyword>
<dbReference type="RefSeq" id="WP_100282947.1">
    <property type="nucleotide sequence ID" value="NZ_CP024923.1"/>
</dbReference>
<dbReference type="InterPro" id="IPR036709">
    <property type="entry name" value="Autotransporte_beta_dom_sf"/>
</dbReference>
<dbReference type="EMBL" id="CP024923">
    <property type="protein sequence ID" value="ATY33142.1"/>
    <property type="molecule type" value="Genomic_DNA"/>
</dbReference>
<reference evidence="4 5" key="1">
    <citation type="submission" date="2017-11" db="EMBL/GenBank/DDBJ databases">
        <title>Complete genome sequence of Sphingomonas sp. Strain Cra20, a psychrotolerant potential plant growth promoting rhizobacteria.</title>
        <authorList>
            <person name="Luo Y."/>
        </authorList>
    </citation>
    <scope>NUCLEOTIDE SEQUENCE [LARGE SCALE GENOMIC DNA]</scope>
    <source>
        <strain evidence="4 5">Cra20</strain>
    </source>
</reference>
<feature type="signal peptide" evidence="2">
    <location>
        <begin position="1"/>
        <end position="20"/>
    </location>
</feature>
<sequence length="183" mass="19183">MKKIWGIAAAIACVPGVAAAQDFDGARIEARIGYETPTVSEDNDVYKIGSALSYGGEIGFDFKANKVVVGPYANYEFSSVELCDGGDCLGEKGNLSVGGRIGVIVGQRGLIYAKAGYASIEFEASSGGASVSESKSGIQGSLGFEFGLGKFYGFVEGSYADYGKFYDINLQRRQVAGGVGIRF</sequence>
<dbReference type="KEGG" id="sphc:CVN68_15185"/>
<feature type="domain" description="Outer membrane protein beta-barrel" evidence="3">
    <location>
        <begin position="8"/>
        <end position="183"/>
    </location>
</feature>
<gene>
    <name evidence="4" type="ORF">CVN68_15185</name>
</gene>
<dbReference type="SUPFAM" id="SSF103515">
    <property type="entry name" value="Autotransporter"/>
    <property type="match status" value="1"/>
</dbReference>
<dbReference type="OrthoDB" id="7407648at2"/>
<dbReference type="Proteomes" id="UP000229081">
    <property type="component" value="Chromosome"/>
</dbReference>
<evidence type="ECO:0000259" key="3">
    <source>
        <dbReference type="Pfam" id="PF13505"/>
    </source>
</evidence>
<protein>
    <recommendedName>
        <fullName evidence="3">Outer membrane protein beta-barrel domain-containing protein</fullName>
    </recommendedName>
</protein>
<evidence type="ECO:0000256" key="1">
    <source>
        <dbReference type="ARBA" id="ARBA00022729"/>
    </source>
</evidence>
<evidence type="ECO:0000313" key="4">
    <source>
        <dbReference type="EMBL" id="ATY33142.1"/>
    </source>
</evidence>
<proteinExistence type="predicted"/>